<dbReference type="VEuPathDB" id="ToxoDB:cyc_04586"/>
<proteinExistence type="predicted"/>
<sequence length="129" mass="14542">MIISGGLNILIHALLPVHPYVLYGRRSSDTVDEEEARFHEYAAPEAHRAPLDEAFRRRCSGHPVGLDEIFRGNQRSMYLSFRHPFLDGARAHDEARRSAALSADGGPLPRRDNHEGMGVFCARSCLFWV</sequence>
<dbReference type="AlphaFoldDB" id="A0A1D3DAU3"/>
<dbReference type="Proteomes" id="UP000095192">
    <property type="component" value="Unassembled WGS sequence"/>
</dbReference>
<organism evidence="1 2">
    <name type="scientific">Cyclospora cayetanensis</name>
    <dbReference type="NCBI Taxonomy" id="88456"/>
    <lineage>
        <taxon>Eukaryota</taxon>
        <taxon>Sar</taxon>
        <taxon>Alveolata</taxon>
        <taxon>Apicomplexa</taxon>
        <taxon>Conoidasida</taxon>
        <taxon>Coccidia</taxon>
        <taxon>Eucoccidiorida</taxon>
        <taxon>Eimeriorina</taxon>
        <taxon>Eimeriidae</taxon>
        <taxon>Cyclospora</taxon>
    </lineage>
</organism>
<evidence type="ECO:0000313" key="2">
    <source>
        <dbReference type="Proteomes" id="UP000095192"/>
    </source>
</evidence>
<reference evidence="1 2" key="1">
    <citation type="journal article" date="2016" name="BMC Genomics">
        <title>Comparative genomics reveals Cyclospora cayetanensis possesses coccidia-like metabolism and invasion components but unique surface antigens.</title>
        <authorList>
            <person name="Liu S."/>
            <person name="Wang L."/>
            <person name="Zheng H."/>
            <person name="Xu Z."/>
            <person name="Roellig D.M."/>
            <person name="Li N."/>
            <person name="Frace M.A."/>
            <person name="Tang K."/>
            <person name="Arrowood M.J."/>
            <person name="Moss D.M."/>
            <person name="Zhang L."/>
            <person name="Feng Y."/>
            <person name="Xiao L."/>
        </authorList>
    </citation>
    <scope>NUCLEOTIDE SEQUENCE [LARGE SCALE GENOMIC DNA]</scope>
    <source>
        <strain evidence="1 2">CHN_HEN01</strain>
    </source>
</reference>
<dbReference type="VEuPathDB" id="ToxoDB:LOC113146985"/>
<keyword evidence="2" id="KW-1185">Reference proteome</keyword>
<evidence type="ECO:0000313" key="1">
    <source>
        <dbReference type="EMBL" id="OEH80563.1"/>
    </source>
</evidence>
<gene>
    <name evidence="1" type="ORF">cyc_04586</name>
</gene>
<protein>
    <submittedName>
        <fullName evidence="1">Uncharacterized protein</fullName>
    </submittedName>
</protein>
<name>A0A1D3DAU3_9EIME</name>
<accession>A0A1D3DAU3</accession>
<comment type="caution">
    <text evidence="1">The sequence shown here is derived from an EMBL/GenBank/DDBJ whole genome shotgun (WGS) entry which is preliminary data.</text>
</comment>
<dbReference type="InParanoid" id="A0A1D3DAU3"/>
<dbReference type="EMBL" id="JROU02000038">
    <property type="protein sequence ID" value="OEH80563.1"/>
    <property type="molecule type" value="Genomic_DNA"/>
</dbReference>